<proteinExistence type="inferred from homology"/>
<dbReference type="InterPro" id="IPR050682">
    <property type="entry name" value="ModA/WtpA"/>
</dbReference>
<evidence type="ECO:0000256" key="1">
    <source>
        <dbReference type="ARBA" id="ARBA00009175"/>
    </source>
</evidence>
<evidence type="ECO:0000256" key="4">
    <source>
        <dbReference type="SAM" id="SignalP"/>
    </source>
</evidence>
<dbReference type="InterPro" id="IPR005950">
    <property type="entry name" value="ModA"/>
</dbReference>
<dbReference type="KEGG" id="sflv:IC614_06500"/>
<dbReference type="NCBIfam" id="TIGR01256">
    <property type="entry name" value="modA"/>
    <property type="match status" value="1"/>
</dbReference>
<dbReference type="AlphaFoldDB" id="A0A7T2GHL9"/>
<dbReference type="GO" id="GO:0046872">
    <property type="term" value="F:metal ion binding"/>
    <property type="evidence" value="ECO:0007669"/>
    <property type="project" value="UniProtKB-KW"/>
</dbReference>
<feature type="signal peptide" evidence="4">
    <location>
        <begin position="1"/>
        <end position="22"/>
    </location>
</feature>
<feature type="chain" id="PRO_5032627017" evidence="4">
    <location>
        <begin position="23"/>
        <end position="261"/>
    </location>
</feature>
<sequence length="261" mass="28409">MTMRHIWAFLSMLVLAAAPASAQKGEGPVVYADLIFQDMLNAHADRWAEKGHARPVLVFADTATLLQHLGNGTKGDLFISVDADSMDALQESGIVDPATRQPYRQNSVVLFGGAQARYPVMLANPAAVQRQVEHGGLRGRIAMANPDETASGRYAKRVLDYLGLWEMVGDRIILTETDREAVDIVEEGGAEWGITLGSTLRIFEASQPDNQVREFSQAKTNGAVPIAHFVARFKGAKHPQAAAFQDFLARDAAYQGAFEAE</sequence>
<dbReference type="PANTHER" id="PTHR30632:SF17">
    <property type="entry name" value="MOLYBDATE-BINDING PROTEIN MODA"/>
    <property type="match status" value="1"/>
</dbReference>
<name>A0A7T2GHL9_9SPHN</name>
<keyword evidence="3 4" id="KW-0732">Signal</keyword>
<dbReference type="SUPFAM" id="SSF53850">
    <property type="entry name" value="Periplasmic binding protein-like II"/>
    <property type="match status" value="1"/>
</dbReference>
<protein>
    <submittedName>
        <fullName evidence="5">Molybdate ABC transporter substrate-binding protein</fullName>
    </submittedName>
</protein>
<dbReference type="EMBL" id="CP065592">
    <property type="protein sequence ID" value="QPQ54027.1"/>
    <property type="molecule type" value="Genomic_DNA"/>
</dbReference>
<reference evidence="5 6" key="1">
    <citation type="submission" date="2020-11" db="EMBL/GenBank/DDBJ databases">
        <title>Genome seq and assembly of Sphingosinicella sp.</title>
        <authorList>
            <person name="Chhetri G."/>
        </authorList>
    </citation>
    <scope>NUCLEOTIDE SEQUENCE [LARGE SCALE GENOMIC DNA]</scope>
    <source>
        <strain evidence="5 6">UDD2</strain>
    </source>
</reference>
<organism evidence="5 6">
    <name type="scientific">Allosphingosinicella flava</name>
    <dbReference type="NCBI Taxonomy" id="2771430"/>
    <lineage>
        <taxon>Bacteria</taxon>
        <taxon>Pseudomonadati</taxon>
        <taxon>Pseudomonadota</taxon>
        <taxon>Alphaproteobacteria</taxon>
        <taxon>Sphingomonadales</taxon>
        <taxon>Sphingomonadaceae</taxon>
        <taxon>Allosphingosinicella</taxon>
    </lineage>
</organism>
<dbReference type="Proteomes" id="UP000594873">
    <property type="component" value="Chromosome"/>
</dbReference>
<accession>A0A7T2GHL9</accession>
<dbReference type="GO" id="GO:0030288">
    <property type="term" value="C:outer membrane-bounded periplasmic space"/>
    <property type="evidence" value="ECO:0007669"/>
    <property type="project" value="TreeGrafter"/>
</dbReference>
<dbReference type="GO" id="GO:0030973">
    <property type="term" value="F:molybdate ion binding"/>
    <property type="evidence" value="ECO:0007669"/>
    <property type="project" value="TreeGrafter"/>
</dbReference>
<evidence type="ECO:0000313" key="5">
    <source>
        <dbReference type="EMBL" id="QPQ54027.1"/>
    </source>
</evidence>
<evidence type="ECO:0000256" key="3">
    <source>
        <dbReference type="ARBA" id="ARBA00022729"/>
    </source>
</evidence>
<evidence type="ECO:0000256" key="2">
    <source>
        <dbReference type="ARBA" id="ARBA00022723"/>
    </source>
</evidence>
<dbReference type="GO" id="GO:0015689">
    <property type="term" value="P:molybdate ion transport"/>
    <property type="evidence" value="ECO:0007669"/>
    <property type="project" value="InterPro"/>
</dbReference>
<comment type="similarity">
    <text evidence="1">Belongs to the bacterial solute-binding protein ModA family.</text>
</comment>
<dbReference type="Pfam" id="PF13531">
    <property type="entry name" value="SBP_bac_11"/>
    <property type="match status" value="1"/>
</dbReference>
<gene>
    <name evidence="5" type="primary">modA</name>
    <name evidence="5" type="ORF">IC614_06500</name>
</gene>
<dbReference type="PANTHER" id="PTHR30632">
    <property type="entry name" value="MOLYBDATE-BINDING PERIPLASMIC PROTEIN"/>
    <property type="match status" value="1"/>
</dbReference>
<keyword evidence="6" id="KW-1185">Reference proteome</keyword>
<dbReference type="Gene3D" id="3.40.190.10">
    <property type="entry name" value="Periplasmic binding protein-like II"/>
    <property type="match status" value="2"/>
</dbReference>
<keyword evidence="2" id="KW-0479">Metal-binding</keyword>
<evidence type="ECO:0000313" key="6">
    <source>
        <dbReference type="Proteomes" id="UP000594873"/>
    </source>
</evidence>